<dbReference type="GO" id="GO:0000976">
    <property type="term" value="F:transcription cis-regulatory region binding"/>
    <property type="evidence" value="ECO:0007669"/>
    <property type="project" value="TreeGrafter"/>
</dbReference>
<dbReference type="KEGG" id="acip:CBP36_20510"/>
<dbReference type="GO" id="GO:0003700">
    <property type="term" value="F:DNA-binding transcription factor activity"/>
    <property type="evidence" value="ECO:0007669"/>
    <property type="project" value="TreeGrafter"/>
</dbReference>
<evidence type="ECO:0000259" key="6">
    <source>
        <dbReference type="PROSITE" id="PS50977"/>
    </source>
</evidence>
<dbReference type="InterPro" id="IPR050109">
    <property type="entry name" value="HTH-type_TetR-like_transc_reg"/>
</dbReference>
<dbReference type="Gene3D" id="1.10.357.10">
    <property type="entry name" value="Tetracycline Repressor, domain 2"/>
    <property type="match status" value="1"/>
</dbReference>
<name>A0A240UIN1_9BURK</name>
<dbReference type="PANTHER" id="PTHR30055:SF234">
    <property type="entry name" value="HTH-TYPE TRANSCRIPTIONAL REGULATOR BETI"/>
    <property type="match status" value="1"/>
</dbReference>
<keyword evidence="1" id="KW-0805">Transcription regulation</keyword>
<dbReference type="SUPFAM" id="SSF46689">
    <property type="entry name" value="Homeodomain-like"/>
    <property type="match status" value="1"/>
</dbReference>
<feature type="region of interest" description="Disordered" evidence="5">
    <location>
        <begin position="1"/>
        <end position="25"/>
    </location>
</feature>
<gene>
    <name evidence="7" type="ORF">CBP36_20510</name>
</gene>
<keyword evidence="2 4" id="KW-0238">DNA-binding</keyword>
<dbReference type="EMBL" id="CP021368">
    <property type="protein sequence ID" value="ART61357.1"/>
    <property type="molecule type" value="Genomic_DNA"/>
</dbReference>
<feature type="domain" description="HTH tetR-type" evidence="6">
    <location>
        <begin position="34"/>
        <end position="94"/>
    </location>
</feature>
<organism evidence="7 8">
    <name type="scientific">Acidovorax carolinensis</name>
    <dbReference type="NCBI Taxonomy" id="553814"/>
    <lineage>
        <taxon>Bacteria</taxon>
        <taxon>Pseudomonadati</taxon>
        <taxon>Pseudomonadota</taxon>
        <taxon>Betaproteobacteria</taxon>
        <taxon>Burkholderiales</taxon>
        <taxon>Comamonadaceae</taxon>
        <taxon>Acidovorax</taxon>
    </lineage>
</organism>
<evidence type="ECO:0000256" key="1">
    <source>
        <dbReference type="ARBA" id="ARBA00023015"/>
    </source>
</evidence>
<evidence type="ECO:0000256" key="2">
    <source>
        <dbReference type="ARBA" id="ARBA00023125"/>
    </source>
</evidence>
<feature type="DNA-binding region" description="H-T-H motif" evidence="4">
    <location>
        <begin position="57"/>
        <end position="76"/>
    </location>
</feature>
<evidence type="ECO:0000256" key="4">
    <source>
        <dbReference type="PROSITE-ProRule" id="PRU00335"/>
    </source>
</evidence>
<sequence length="229" mass="25376">MQSKTFKTARLTASPAADRDSSDQQLGLRERHKLDKLRRIQAAARSVFLEKGFDVATTREVAEIAGVSHATVFLYAKDKRDLLFLVFNDDLDRVAEEALAAVDHTKALLTQLLQLFSPFYRYFANDPQIGLVGIHQYGTAAFGGTPQMQRVQQRSEATLQAICASIDACKAAGTVAARVGTTPAALVIRSIYLSEMDRWLHTTDRDVDAGLRSLRSALRLVFEGLRHPE</sequence>
<dbReference type="InterPro" id="IPR009057">
    <property type="entry name" value="Homeodomain-like_sf"/>
</dbReference>
<dbReference type="AlphaFoldDB" id="A0A240UIN1"/>
<dbReference type="PRINTS" id="PR00455">
    <property type="entry name" value="HTHTETR"/>
</dbReference>
<dbReference type="InterPro" id="IPR001647">
    <property type="entry name" value="HTH_TetR"/>
</dbReference>
<evidence type="ECO:0000313" key="7">
    <source>
        <dbReference type="EMBL" id="ART61357.1"/>
    </source>
</evidence>
<proteinExistence type="predicted"/>
<keyword evidence="3" id="KW-0804">Transcription</keyword>
<dbReference type="Proteomes" id="UP000194440">
    <property type="component" value="Plasmid pACP4.2"/>
</dbReference>
<dbReference type="KEGG" id="acis:CBP35_20590"/>
<keyword evidence="8" id="KW-1185">Reference proteome</keyword>
<dbReference type="PROSITE" id="PS50977">
    <property type="entry name" value="HTH_TETR_2"/>
    <property type="match status" value="1"/>
</dbReference>
<protein>
    <submittedName>
        <fullName evidence="7">TetR family transcriptional regulator</fullName>
    </submittedName>
</protein>
<evidence type="ECO:0000256" key="5">
    <source>
        <dbReference type="SAM" id="MobiDB-lite"/>
    </source>
</evidence>
<reference evidence="7" key="1">
    <citation type="submission" date="2017-05" db="EMBL/GenBank/DDBJ databases">
        <title>Polyphasic characterization of four soil-derived phenanthrene-degrading Acidovorax strains and proposal of Acidovorax phenanthrenivorans sp. nov.</title>
        <authorList>
            <person name="Singleton D."/>
            <person name="Lee J."/>
            <person name="Dickey A.N."/>
            <person name="Stroud A."/>
            <person name="Scholl E.H."/>
            <person name="Wright F.A."/>
            <person name="Aitken M.D."/>
        </authorList>
    </citation>
    <scope>NUCLEOTIDE SEQUENCE</scope>
    <source>
        <strain evidence="7">P4</strain>
        <plasmid evidence="7">pACP4.2</plasmid>
    </source>
</reference>
<dbReference type="PANTHER" id="PTHR30055">
    <property type="entry name" value="HTH-TYPE TRANSCRIPTIONAL REGULATOR RUTR"/>
    <property type="match status" value="1"/>
</dbReference>
<accession>A0A240UIN1</accession>
<evidence type="ECO:0000313" key="8">
    <source>
        <dbReference type="Proteomes" id="UP000194440"/>
    </source>
</evidence>
<dbReference type="Pfam" id="PF00440">
    <property type="entry name" value="TetR_N"/>
    <property type="match status" value="1"/>
</dbReference>
<evidence type="ECO:0000256" key="3">
    <source>
        <dbReference type="ARBA" id="ARBA00023163"/>
    </source>
</evidence>
<geneLocation type="plasmid" evidence="7 8">
    <name>pACP4.2</name>
</geneLocation>
<keyword evidence="7" id="KW-0614">Plasmid</keyword>